<dbReference type="RefSeq" id="WP_123173477.1">
    <property type="nucleotide sequence ID" value="NZ_CP033604.1"/>
</dbReference>
<accession>A0AAN1QF88</accession>
<dbReference type="AlphaFoldDB" id="A0AAN1QF88"/>
<proteinExistence type="predicted"/>
<evidence type="ECO:0000313" key="1">
    <source>
        <dbReference type="EMBL" id="AYV37997.1"/>
    </source>
</evidence>
<dbReference type="SUPFAM" id="SSF54001">
    <property type="entry name" value="Cysteine proteinases"/>
    <property type="match status" value="1"/>
</dbReference>
<evidence type="ECO:0008006" key="3">
    <source>
        <dbReference type="Google" id="ProtNLM"/>
    </source>
</evidence>
<dbReference type="InterPro" id="IPR024453">
    <property type="entry name" value="Peptidase_C92"/>
</dbReference>
<organism evidence="1 2">
    <name type="scientific">Aeromonas veronii</name>
    <dbReference type="NCBI Taxonomy" id="654"/>
    <lineage>
        <taxon>Bacteria</taxon>
        <taxon>Pseudomonadati</taxon>
        <taxon>Pseudomonadota</taxon>
        <taxon>Gammaproteobacteria</taxon>
        <taxon>Aeromonadales</taxon>
        <taxon>Aeromonadaceae</taxon>
        <taxon>Aeromonas</taxon>
    </lineage>
</organism>
<evidence type="ECO:0000313" key="2">
    <source>
        <dbReference type="Proteomes" id="UP000267614"/>
    </source>
</evidence>
<dbReference type="Proteomes" id="UP000267614">
    <property type="component" value="Chromosome"/>
</dbReference>
<sequence length="345" mass="39646">MKVVNSGILECGDIILTTSIQKVSSVIRAVTNSDISHAMICLSKGSIVDSTSEGVQARNIEKMLFNDESEIYILRSKTPLTDNQINNIETYVRSIIGTSYSMREAAASALPLLSKKTTRKQFCSRMVARAYSFSGIELVDNPDYCTPEDIKKSDKLKIIEPASINISDDEVVELSSIEDTTQLMRDATRTLLTAIRRIDKRVEEVNDIDNLIIMRPSLDKKITKALIKSNYIEYSKKDPSRFPWRYDPLSMIQFYHAAEEQNEGELVINYCRRTIEEDNNGNFFHWKTMLEHYSRLSSKYNFEYFRMMTNLYLNLNFNHHMRIQSANALLTITNNKLINPSKNTN</sequence>
<dbReference type="Pfam" id="PF05708">
    <property type="entry name" value="Peptidase_C92"/>
    <property type="match status" value="1"/>
</dbReference>
<name>A0AAN1QF88_AERVE</name>
<reference evidence="1 2" key="1">
    <citation type="submission" date="2018-11" db="EMBL/GenBank/DDBJ databases">
        <title>Complete genome sequence of multidrug-resistant Aeromonas veronii strain MS-18-37.</title>
        <authorList>
            <person name="Abdelhamed H."/>
            <person name="Lawrence M."/>
            <person name="Waldbieser G."/>
        </authorList>
    </citation>
    <scope>NUCLEOTIDE SEQUENCE [LARGE SCALE GENOMIC DNA]</scope>
    <source>
        <strain evidence="1 2">MS-18-37</strain>
    </source>
</reference>
<dbReference type="InterPro" id="IPR038765">
    <property type="entry name" value="Papain-like_cys_pep_sf"/>
</dbReference>
<dbReference type="EMBL" id="CP033604">
    <property type="protein sequence ID" value="AYV37997.1"/>
    <property type="molecule type" value="Genomic_DNA"/>
</dbReference>
<protein>
    <recommendedName>
        <fullName evidence="3">Permuted papain-like amidase enzyme, YaeF/YiiX, C92 family</fullName>
    </recommendedName>
</protein>
<gene>
    <name evidence="1" type="ORF">EFI48_14960</name>
</gene>
<dbReference type="Gene3D" id="3.90.1720.10">
    <property type="entry name" value="endopeptidase domain like (from Nostoc punctiforme)"/>
    <property type="match status" value="1"/>
</dbReference>